<dbReference type="Proteomes" id="UP000270450">
    <property type="component" value="Segment"/>
</dbReference>
<name>A0A2I6J137_VACCV</name>
<sequence>MIDRSFKLGSDQRIFYEVYFKRLPSEIVNLLDNKVLCISIFERMFGSKPTFYEA</sequence>
<reference evidence="1" key="1">
    <citation type="journal article" date="2018" name="Emerg. Infect. Dis.">
        <title>Ocular Vaccinia Infection in Dairy Worker, Brazil.</title>
        <authorList>
            <person name="Teixeira Lima M."/>
            <person name="Pereira Oliveira G."/>
            <person name="Bretas de Oliveira D."/>
            <person name="Mesquita Vaz S."/>
            <person name="de Souza Trindade G."/>
            <person name="Santos Abrahao J."/>
            <person name="Geessien Kroon E."/>
        </authorList>
    </citation>
    <scope>NUCLEOTIDE SEQUENCE [LARGE SCALE GENOMIC DNA]</scope>
    <source>
        <strain evidence="1">CEyV1</strain>
    </source>
</reference>
<protein>
    <submittedName>
        <fullName evidence="1">DNA polymerase</fullName>
    </submittedName>
</protein>
<proteinExistence type="predicted"/>
<accession>A0A2I6J137</accession>
<dbReference type="EMBL" id="MG012795">
    <property type="protein sequence ID" value="AUL80175.1"/>
    <property type="molecule type" value="Genomic_DNA"/>
</dbReference>
<evidence type="ECO:0000313" key="1">
    <source>
        <dbReference type="EMBL" id="AUL80175.1"/>
    </source>
</evidence>
<organism evidence="1">
    <name type="scientific">Vaccinia virus</name>
    <name type="common">VACV</name>
    <name type="synonym">Orthopoxvirus vaccinia</name>
    <dbReference type="NCBI Taxonomy" id="10245"/>
    <lineage>
        <taxon>Viruses</taxon>
        <taxon>Varidnaviria</taxon>
        <taxon>Bamfordvirae</taxon>
        <taxon>Nucleocytoviricota</taxon>
        <taxon>Pokkesviricetes</taxon>
        <taxon>Chitovirales</taxon>
        <taxon>Poxviridae</taxon>
        <taxon>Chordopoxvirinae</taxon>
        <taxon>Orthopoxvirus</taxon>
    </lineage>
</organism>